<gene>
    <name evidence="5" type="ORF">HMPREF1544_10406</name>
</gene>
<dbReference type="PANTHER" id="PTHR43464">
    <property type="entry name" value="METHYLTRANSFERASE"/>
    <property type="match status" value="1"/>
</dbReference>
<feature type="domain" description="Methyltransferase type 11" evidence="4">
    <location>
        <begin position="52"/>
        <end position="146"/>
    </location>
</feature>
<dbReference type="STRING" id="1220926.S2IZW0"/>
<keyword evidence="2" id="KW-0808">Transferase</keyword>
<dbReference type="InterPro" id="IPR013216">
    <property type="entry name" value="Methyltransf_11"/>
</dbReference>
<keyword evidence="1" id="KW-0489">Methyltransferase</keyword>
<keyword evidence="3" id="KW-0949">S-adenosyl-L-methionine</keyword>
<evidence type="ECO:0000313" key="5">
    <source>
        <dbReference type="EMBL" id="EPB82839.1"/>
    </source>
</evidence>
<reference evidence="6" key="1">
    <citation type="submission" date="2013-05" db="EMBL/GenBank/DDBJ databases">
        <title>The Genome sequence of Mucor circinelloides f. circinelloides 1006PhL.</title>
        <authorList>
            <consortium name="The Broad Institute Genomics Platform"/>
            <person name="Cuomo C."/>
            <person name="Earl A."/>
            <person name="Findley K."/>
            <person name="Lee S.C."/>
            <person name="Walker B."/>
            <person name="Young S."/>
            <person name="Zeng Q."/>
            <person name="Gargeya S."/>
            <person name="Fitzgerald M."/>
            <person name="Haas B."/>
            <person name="Abouelleil A."/>
            <person name="Allen A.W."/>
            <person name="Alvarado L."/>
            <person name="Arachchi H.M."/>
            <person name="Berlin A.M."/>
            <person name="Chapman S.B."/>
            <person name="Gainer-Dewar J."/>
            <person name="Goldberg J."/>
            <person name="Griggs A."/>
            <person name="Gujja S."/>
            <person name="Hansen M."/>
            <person name="Howarth C."/>
            <person name="Imamovic A."/>
            <person name="Ireland A."/>
            <person name="Larimer J."/>
            <person name="McCowan C."/>
            <person name="Murphy C."/>
            <person name="Pearson M."/>
            <person name="Poon T.W."/>
            <person name="Priest M."/>
            <person name="Roberts A."/>
            <person name="Saif S."/>
            <person name="Shea T."/>
            <person name="Sisk P."/>
            <person name="Sykes S."/>
            <person name="Wortman J."/>
            <person name="Nusbaum C."/>
            <person name="Birren B."/>
        </authorList>
    </citation>
    <scope>NUCLEOTIDE SEQUENCE [LARGE SCALE GENOMIC DNA]</scope>
    <source>
        <strain evidence="6">1006PhL</strain>
    </source>
</reference>
<dbReference type="GO" id="GO:0032259">
    <property type="term" value="P:methylation"/>
    <property type="evidence" value="ECO:0007669"/>
    <property type="project" value="UniProtKB-KW"/>
</dbReference>
<dbReference type="CDD" id="cd02440">
    <property type="entry name" value="AdoMet_MTases"/>
    <property type="match status" value="1"/>
</dbReference>
<evidence type="ECO:0000256" key="3">
    <source>
        <dbReference type="ARBA" id="ARBA00022691"/>
    </source>
</evidence>
<dbReference type="PANTHER" id="PTHR43464:SF19">
    <property type="entry name" value="UBIQUINONE BIOSYNTHESIS O-METHYLTRANSFERASE, MITOCHONDRIAL"/>
    <property type="match status" value="1"/>
</dbReference>
<evidence type="ECO:0000256" key="2">
    <source>
        <dbReference type="ARBA" id="ARBA00022679"/>
    </source>
</evidence>
<dbReference type="Pfam" id="PF08241">
    <property type="entry name" value="Methyltransf_11"/>
    <property type="match status" value="1"/>
</dbReference>
<dbReference type="EMBL" id="KE124096">
    <property type="protein sequence ID" value="EPB82839.1"/>
    <property type="molecule type" value="Genomic_DNA"/>
</dbReference>
<dbReference type="InterPro" id="IPR029063">
    <property type="entry name" value="SAM-dependent_MTases_sf"/>
</dbReference>
<keyword evidence="6" id="KW-1185">Reference proteome</keyword>
<protein>
    <recommendedName>
        <fullName evidence="4">Methyltransferase type 11 domain-containing protein</fullName>
    </recommendedName>
</protein>
<name>S2IZW0_MUCC1</name>
<dbReference type="eggNOG" id="ENOG502S0AA">
    <property type="taxonomic scope" value="Eukaryota"/>
</dbReference>
<dbReference type="Gene3D" id="3.40.50.150">
    <property type="entry name" value="Vaccinia Virus protein VP39"/>
    <property type="match status" value="1"/>
</dbReference>
<accession>S2IZW0</accession>
<dbReference type="AlphaFoldDB" id="S2IZW0"/>
<proteinExistence type="predicted"/>
<evidence type="ECO:0000256" key="1">
    <source>
        <dbReference type="ARBA" id="ARBA00022603"/>
    </source>
</evidence>
<organism evidence="5 6">
    <name type="scientific">Mucor circinelloides f. circinelloides (strain 1006PhL)</name>
    <name type="common">Mucormycosis agent</name>
    <name type="synonym">Calyptromyces circinelloides</name>
    <dbReference type="NCBI Taxonomy" id="1220926"/>
    <lineage>
        <taxon>Eukaryota</taxon>
        <taxon>Fungi</taxon>
        <taxon>Fungi incertae sedis</taxon>
        <taxon>Mucoromycota</taxon>
        <taxon>Mucoromycotina</taxon>
        <taxon>Mucoromycetes</taxon>
        <taxon>Mucorales</taxon>
        <taxon>Mucorineae</taxon>
        <taxon>Mucoraceae</taxon>
        <taxon>Mucor</taxon>
    </lineage>
</organism>
<dbReference type="OMA" id="RPLHAMT"/>
<dbReference type="VEuPathDB" id="FungiDB:HMPREF1544_10406"/>
<dbReference type="GO" id="GO:0008757">
    <property type="term" value="F:S-adenosylmethionine-dependent methyltransferase activity"/>
    <property type="evidence" value="ECO:0007669"/>
    <property type="project" value="InterPro"/>
</dbReference>
<dbReference type="OrthoDB" id="66144at2759"/>
<dbReference type="SUPFAM" id="SSF53335">
    <property type="entry name" value="S-adenosyl-L-methionine-dependent methyltransferases"/>
    <property type="match status" value="1"/>
</dbReference>
<dbReference type="InParanoid" id="S2IZW0"/>
<evidence type="ECO:0000259" key="4">
    <source>
        <dbReference type="Pfam" id="PF08241"/>
    </source>
</evidence>
<evidence type="ECO:0000313" key="6">
    <source>
        <dbReference type="Proteomes" id="UP000014254"/>
    </source>
</evidence>
<dbReference type="Proteomes" id="UP000014254">
    <property type="component" value="Unassembled WGS sequence"/>
</dbReference>
<sequence length="245" mass="28004">MSQQQQQPNEYDNPQFFEKYKEMARSKYGLAGAGEWHELEKMLPDFKNKRVLDLGCGYGWHCLYAAEHGASQVVGIDSSVKMIQVAKSKTDSPVISYHVQSMEEMDYPADSFDAVISSLAFHYVASFDAICTKVKKFLVDGGDFVFSVENPIFTAYGTGDWYYDADGKPLHWPVDRYFEEGVRKANFLGQDVYKYHKTMSTYINTLVKHGFQITKVVEPLPEKSMIPSMPDELRRPMMLLISARL</sequence>